<dbReference type="Proteomes" id="UP000219439">
    <property type="component" value="Unassembled WGS sequence"/>
</dbReference>
<dbReference type="PANTHER" id="PTHR20883:SF49">
    <property type="entry name" value="PHYTANOYL-COA DIOXYGENASE"/>
    <property type="match status" value="1"/>
</dbReference>
<keyword evidence="2" id="KW-0223">Dioxygenase</keyword>
<sequence>MSKELVRPITPDEVAAYNNVGVVHLKGILDLQFVNKLRRHLDSTVQTLDQSPAGYDFSELVAAAQNGNFDELANHDGGQHEVAALAKYIEAMGDRYLQDETSGKGHFYVDTGTVARNRDYKLMLQRGILPKIAAAFLDSEKVNFFGEQVFVKEPGTKERTAFHQDASFFEVEGNQCCVMWIAVDPTNHETGTMQYIRGTHHDGKFYKANTFVSQTALPGSQGEELPDIEANPDQYDIISFDTEPGDIIIHNYKTVHGAGGNRSRYQPRRACSVRYAGDDMRFKSRPGTPAQLHHEKRLQDGDPLSGPDFPVVWRRPKIKHAA</sequence>
<evidence type="ECO:0000313" key="3">
    <source>
        <dbReference type="Proteomes" id="UP000219439"/>
    </source>
</evidence>
<dbReference type="RefSeq" id="WP_097155433.1">
    <property type="nucleotide sequence ID" value="NZ_OBEL01000006.1"/>
</dbReference>
<dbReference type="AlphaFoldDB" id="A0A285PIG7"/>
<dbReference type="GO" id="GO:0005506">
    <property type="term" value="F:iron ion binding"/>
    <property type="evidence" value="ECO:0007669"/>
    <property type="project" value="UniProtKB-ARBA"/>
</dbReference>
<dbReference type="PANTHER" id="PTHR20883">
    <property type="entry name" value="PHYTANOYL-COA DIOXYGENASE DOMAIN CONTAINING 1"/>
    <property type="match status" value="1"/>
</dbReference>
<feature type="region of interest" description="Disordered" evidence="1">
    <location>
        <begin position="279"/>
        <end position="310"/>
    </location>
</feature>
<keyword evidence="2" id="KW-0560">Oxidoreductase</keyword>
<name>A0A285PIG7_9HYPH</name>
<proteinExistence type="predicted"/>
<dbReference type="OrthoDB" id="2560571at2"/>
<dbReference type="SUPFAM" id="SSF51197">
    <property type="entry name" value="Clavaminate synthase-like"/>
    <property type="match status" value="1"/>
</dbReference>
<evidence type="ECO:0000256" key="1">
    <source>
        <dbReference type="SAM" id="MobiDB-lite"/>
    </source>
</evidence>
<dbReference type="InterPro" id="IPR008775">
    <property type="entry name" value="Phytyl_CoA_dOase-like"/>
</dbReference>
<protein>
    <submittedName>
        <fullName evidence="2">Phytanoyl-CoA dioxygenase (PhyH)</fullName>
    </submittedName>
</protein>
<evidence type="ECO:0000313" key="2">
    <source>
        <dbReference type="EMBL" id="SNZ21073.1"/>
    </source>
</evidence>
<keyword evidence="3" id="KW-1185">Reference proteome</keyword>
<dbReference type="EMBL" id="OBEL01000006">
    <property type="protein sequence ID" value="SNZ21073.1"/>
    <property type="molecule type" value="Genomic_DNA"/>
</dbReference>
<reference evidence="2 3" key="1">
    <citation type="submission" date="2017-09" db="EMBL/GenBank/DDBJ databases">
        <authorList>
            <person name="Ehlers B."/>
            <person name="Leendertz F.H."/>
        </authorList>
    </citation>
    <scope>NUCLEOTIDE SEQUENCE [LARGE SCALE GENOMIC DNA]</scope>
    <source>
        <strain evidence="2 3">DSM 18289</strain>
    </source>
</reference>
<organism evidence="2 3">
    <name type="scientific">Cohaesibacter gelatinilyticus</name>
    <dbReference type="NCBI Taxonomy" id="372072"/>
    <lineage>
        <taxon>Bacteria</taxon>
        <taxon>Pseudomonadati</taxon>
        <taxon>Pseudomonadota</taxon>
        <taxon>Alphaproteobacteria</taxon>
        <taxon>Hyphomicrobiales</taxon>
        <taxon>Cohaesibacteraceae</taxon>
    </lineage>
</organism>
<accession>A0A285PIG7</accession>
<dbReference type="Gene3D" id="2.60.120.620">
    <property type="entry name" value="q2cbj1_9rhob like domain"/>
    <property type="match status" value="1"/>
</dbReference>
<dbReference type="GO" id="GO:0016706">
    <property type="term" value="F:2-oxoglutarate-dependent dioxygenase activity"/>
    <property type="evidence" value="ECO:0007669"/>
    <property type="project" value="UniProtKB-ARBA"/>
</dbReference>
<dbReference type="Pfam" id="PF05721">
    <property type="entry name" value="PhyH"/>
    <property type="match status" value="1"/>
</dbReference>
<gene>
    <name evidence="2" type="ORF">SAMN06265368_4187</name>
</gene>